<accession>A0A1I2DZF7</accession>
<evidence type="ECO:0000313" key="2">
    <source>
        <dbReference type="EMBL" id="SFE85806.1"/>
    </source>
</evidence>
<dbReference type="STRING" id="1003.SAMN04488541_100885"/>
<keyword evidence="1" id="KW-0812">Transmembrane</keyword>
<dbReference type="EMBL" id="FONY01000008">
    <property type="protein sequence ID" value="SFE85806.1"/>
    <property type="molecule type" value="Genomic_DNA"/>
</dbReference>
<keyword evidence="3" id="KW-1185">Reference proteome</keyword>
<gene>
    <name evidence="2" type="ORF">SAMN04488541_100885</name>
</gene>
<evidence type="ECO:0000256" key="1">
    <source>
        <dbReference type="SAM" id="Phobius"/>
    </source>
</evidence>
<dbReference type="AlphaFoldDB" id="A0A1I2DZF7"/>
<keyword evidence="1" id="KW-0472">Membrane</keyword>
<name>A0A1I2DZF7_9BACT</name>
<organism evidence="2 3">
    <name type="scientific">Thermoflexibacter ruber</name>
    <dbReference type="NCBI Taxonomy" id="1003"/>
    <lineage>
        <taxon>Bacteria</taxon>
        <taxon>Pseudomonadati</taxon>
        <taxon>Bacteroidota</taxon>
        <taxon>Cytophagia</taxon>
        <taxon>Cytophagales</taxon>
        <taxon>Thermoflexibacteraceae</taxon>
        <taxon>Thermoflexibacter</taxon>
    </lineage>
</organism>
<feature type="transmembrane region" description="Helical" evidence="1">
    <location>
        <begin position="7"/>
        <end position="27"/>
    </location>
</feature>
<keyword evidence="1" id="KW-1133">Transmembrane helix</keyword>
<sequence>MITAMEVFAYVFFISLIAGSFLIGAWLSGAERTRLKGKGLVK</sequence>
<protein>
    <submittedName>
        <fullName evidence="2">Uncharacterized protein</fullName>
    </submittedName>
</protein>
<dbReference type="Proteomes" id="UP000199513">
    <property type="component" value="Unassembled WGS sequence"/>
</dbReference>
<proteinExistence type="predicted"/>
<evidence type="ECO:0000313" key="3">
    <source>
        <dbReference type="Proteomes" id="UP000199513"/>
    </source>
</evidence>
<reference evidence="2 3" key="1">
    <citation type="submission" date="2016-10" db="EMBL/GenBank/DDBJ databases">
        <authorList>
            <person name="de Groot N.N."/>
        </authorList>
    </citation>
    <scope>NUCLEOTIDE SEQUENCE [LARGE SCALE GENOMIC DNA]</scope>
    <source>
        <strain>GEY</strain>
        <strain evidence="3">DSM 9560</strain>
    </source>
</reference>